<evidence type="ECO:0000256" key="4">
    <source>
        <dbReference type="ARBA" id="ARBA00022723"/>
    </source>
</evidence>
<keyword evidence="5 9" id="KW-0883">Thioether bond</keyword>
<evidence type="ECO:0000256" key="7">
    <source>
        <dbReference type="ARBA" id="ARBA00023002"/>
    </source>
</evidence>
<dbReference type="UniPathway" id="UPA00012">
    <property type="reaction ID" value="UER00537"/>
</dbReference>
<comment type="pathway">
    <text evidence="1 11">Organosulfur biosynthesis; taurine biosynthesis; hypotaurine from L-cysteine: step 1/2.</text>
</comment>
<dbReference type="GO" id="GO:0042412">
    <property type="term" value="P:taurine biosynthetic process"/>
    <property type="evidence" value="ECO:0007669"/>
    <property type="project" value="UniProtKB-UniRule"/>
</dbReference>
<keyword evidence="13" id="KW-1185">Reference proteome</keyword>
<dbReference type="GO" id="GO:0008198">
    <property type="term" value="F:ferrous iron binding"/>
    <property type="evidence" value="ECO:0007669"/>
    <property type="project" value="TreeGrafter"/>
</dbReference>
<dbReference type="STRING" id="50429.A0A2B4S0Q9"/>
<evidence type="ECO:0000313" key="12">
    <source>
        <dbReference type="EMBL" id="PFX22157.1"/>
    </source>
</evidence>
<reference evidence="13" key="1">
    <citation type="journal article" date="2017" name="bioRxiv">
        <title>Comparative analysis of the genomes of Stylophora pistillata and Acropora digitifera provides evidence for extensive differences between species of corals.</title>
        <authorList>
            <person name="Voolstra C.R."/>
            <person name="Li Y."/>
            <person name="Liew Y.J."/>
            <person name="Baumgarten S."/>
            <person name="Zoccola D."/>
            <person name="Flot J.-F."/>
            <person name="Tambutte S."/>
            <person name="Allemand D."/>
            <person name="Aranda M."/>
        </authorList>
    </citation>
    <scope>NUCLEOTIDE SEQUENCE [LARGE SCALE GENOMIC DNA]</scope>
</reference>
<feature type="binding site" evidence="10">
    <location>
        <position position="32"/>
    </location>
    <ligand>
        <name>Fe cation</name>
        <dbReference type="ChEBI" id="CHEBI:24875"/>
        <note>catalytic</note>
    </ligand>
</feature>
<evidence type="ECO:0000256" key="10">
    <source>
        <dbReference type="PIRSR" id="PIRSR610300-51"/>
    </source>
</evidence>
<dbReference type="PANTHER" id="PTHR12918:SF1">
    <property type="entry name" value="CYSTEINE DIOXYGENASE TYPE 1"/>
    <property type="match status" value="1"/>
</dbReference>
<comment type="similarity">
    <text evidence="2 11">Belongs to the cysteine dioxygenase family.</text>
</comment>
<comment type="catalytic activity">
    <reaction evidence="11">
        <text>L-cysteine + O2 = 3-sulfino-L-alanine + H(+)</text>
        <dbReference type="Rhea" id="RHEA:20441"/>
        <dbReference type="ChEBI" id="CHEBI:15378"/>
        <dbReference type="ChEBI" id="CHEBI:15379"/>
        <dbReference type="ChEBI" id="CHEBI:35235"/>
        <dbReference type="ChEBI" id="CHEBI:61085"/>
        <dbReference type="EC" id="1.13.11.20"/>
    </reaction>
</comment>
<organism evidence="12 13">
    <name type="scientific">Stylophora pistillata</name>
    <name type="common">Smooth cauliflower coral</name>
    <dbReference type="NCBI Taxonomy" id="50429"/>
    <lineage>
        <taxon>Eukaryota</taxon>
        <taxon>Metazoa</taxon>
        <taxon>Cnidaria</taxon>
        <taxon>Anthozoa</taxon>
        <taxon>Hexacorallia</taxon>
        <taxon>Scleractinia</taxon>
        <taxon>Astrocoeniina</taxon>
        <taxon>Pocilloporidae</taxon>
        <taxon>Stylophora</taxon>
    </lineage>
</organism>
<dbReference type="EC" id="1.13.11.20" evidence="3 11"/>
<name>A0A2B4S0Q9_STYPI</name>
<dbReference type="GO" id="GO:0019448">
    <property type="term" value="P:L-cysteine catabolic process"/>
    <property type="evidence" value="ECO:0007669"/>
    <property type="project" value="TreeGrafter"/>
</dbReference>
<evidence type="ECO:0000256" key="11">
    <source>
        <dbReference type="RuleBase" id="RU366010"/>
    </source>
</evidence>
<gene>
    <name evidence="12" type="primary">cdo1</name>
    <name evidence="12" type="ORF">AWC38_SpisGene13338</name>
</gene>
<dbReference type="PANTHER" id="PTHR12918">
    <property type="entry name" value="CYSTEINE DIOXYGENASE"/>
    <property type="match status" value="1"/>
</dbReference>
<dbReference type="OrthoDB" id="543511at2759"/>
<protein>
    <recommendedName>
        <fullName evidence="3 11">Cysteine dioxygenase</fullName>
        <ecNumber evidence="3 11">1.13.11.20</ecNumber>
    </recommendedName>
</protein>
<keyword evidence="4 10" id="KW-0479">Metal-binding</keyword>
<dbReference type="Proteomes" id="UP000225706">
    <property type="component" value="Unassembled WGS sequence"/>
</dbReference>
<evidence type="ECO:0000256" key="5">
    <source>
        <dbReference type="ARBA" id="ARBA00022784"/>
    </source>
</evidence>
<dbReference type="SUPFAM" id="SSF51182">
    <property type="entry name" value="RmlC-like cupins"/>
    <property type="match status" value="1"/>
</dbReference>
<evidence type="ECO:0000313" key="13">
    <source>
        <dbReference type="Proteomes" id="UP000225706"/>
    </source>
</evidence>
<evidence type="ECO:0000256" key="8">
    <source>
        <dbReference type="ARBA" id="ARBA00023004"/>
    </source>
</evidence>
<dbReference type="GO" id="GO:0017172">
    <property type="term" value="F:cysteine dioxygenase activity"/>
    <property type="evidence" value="ECO:0007669"/>
    <property type="project" value="UniProtKB-UniRule"/>
</dbReference>
<keyword evidence="8 10" id="KW-0408">Iron</keyword>
<feature type="binding site" evidence="10">
    <location>
        <position position="88"/>
    </location>
    <ligand>
        <name>Fe cation</name>
        <dbReference type="ChEBI" id="CHEBI:24875"/>
        <note>catalytic</note>
    </ligand>
</feature>
<dbReference type="Pfam" id="PF05995">
    <property type="entry name" value="CDO_I"/>
    <property type="match status" value="1"/>
</dbReference>
<dbReference type="CDD" id="cd10548">
    <property type="entry name" value="cupin_CDO"/>
    <property type="match status" value="1"/>
</dbReference>
<dbReference type="InterPro" id="IPR011051">
    <property type="entry name" value="RmlC_Cupin_sf"/>
</dbReference>
<evidence type="ECO:0000256" key="9">
    <source>
        <dbReference type="PIRSR" id="PIRSR610300-50"/>
    </source>
</evidence>
<dbReference type="Gene3D" id="2.60.120.10">
    <property type="entry name" value="Jelly Rolls"/>
    <property type="match status" value="1"/>
</dbReference>
<accession>A0A2B4S0Q9</accession>
<proteinExistence type="inferred from homology"/>
<dbReference type="InterPro" id="IPR010300">
    <property type="entry name" value="CDO_1"/>
</dbReference>
<evidence type="ECO:0000256" key="1">
    <source>
        <dbReference type="ARBA" id="ARBA00004759"/>
    </source>
</evidence>
<dbReference type="AlphaFoldDB" id="A0A2B4S0Q9"/>
<feature type="binding site" evidence="10">
    <location>
        <position position="34"/>
    </location>
    <ligand>
        <name>Fe cation</name>
        <dbReference type="ChEBI" id="CHEBI:24875"/>
        <note>catalytic</note>
    </ligand>
</feature>
<comment type="cofactor">
    <cofactor evidence="11">
        <name>Fe cation</name>
        <dbReference type="ChEBI" id="CHEBI:24875"/>
    </cofactor>
    <text evidence="11">Binds 1 Fe cation per subunit.</text>
</comment>
<evidence type="ECO:0000256" key="2">
    <source>
        <dbReference type="ARBA" id="ARBA00006622"/>
    </source>
</evidence>
<sequence length="146" mass="16606">MSRYTRNLVDEGNGKFNVIILCWGEGQGSSIHDHADAHCFLKVLDGRLKETQFAWPSESEPEKPLEPTGSRFYKTNEVNYINDSIGLHRVENVSHSDTAASLHVYIPAFDMCQSFDQRTGHKRKCQVTFCSKYGQRTPYKPSSCTK</sequence>
<comment type="caution">
    <text evidence="12">The sequence shown here is derived from an EMBL/GenBank/DDBJ whole genome shotgun (WGS) entry which is preliminary data.</text>
</comment>
<evidence type="ECO:0000256" key="6">
    <source>
        <dbReference type="ARBA" id="ARBA00022964"/>
    </source>
</evidence>
<keyword evidence="6 11" id="KW-0223">Dioxygenase</keyword>
<keyword evidence="7 11" id="KW-0560">Oxidoreductase</keyword>
<dbReference type="EMBL" id="LSMT01000249">
    <property type="protein sequence ID" value="PFX22157.1"/>
    <property type="molecule type" value="Genomic_DNA"/>
</dbReference>
<feature type="cross-link" description="3'-(S-cysteinyl)-tyrosine (Cys-Tyr)" evidence="9">
    <location>
        <begin position="39"/>
        <end position="105"/>
    </location>
</feature>
<dbReference type="InterPro" id="IPR014710">
    <property type="entry name" value="RmlC-like_jellyroll"/>
</dbReference>
<evidence type="ECO:0000256" key="3">
    <source>
        <dbReference type="ARBA" id="ARBA00013133"/>
    </source>
</evidence>